<dbReference type="AlphaFoldDB" id="A0A653KTA9"/>
<dbReference type="EMBL" id="CABWLC010000006">
    <property type="protein sequence ID" value="VXA82647.1"/>
    <property type="molecule type" value="Genomic_DNA"/>
</dbReference>
<organism evidence="2 3">
    <name type="scientific">Aeromonas veronii</name>
    <dbReference type="NCBI Taxonomy" id="654"/>
    <lineage>
        <taxon>Bacteria</taxon>
        <taxon>Pseudomonadati</taxon>
        <taxon>Pseudomonadota</taxon>
        <taxon>Gammaproteobacteria</taxon>
        <taxon>Aeromonadales</taxon>
        <taxon>Aeromonadaceae</taxon>
        <taxon>Aeromonas</taxon>
    </lineage>
</organism>
<gene>
    <name evidence="2" type="ORF">AERO8C_140127</name>
</gene>
<evidence type="ECO:0000313" key="3">
    <source>
        <dbReference type="Proteomes" id="UP000439123"/>
    </source>
</evidence>
<sequence length="103" mass="11680">MFYSVNKDCELSHIYPPPLSCLGDNDHDYRFINLRSEIKALDCQSSLDGLCVKRDKHLISRKTLTKERNREHSRLFAKDRPCPDGAGSGIACRSDPDGGWLLD</sequence>
<reference evidence="2 3" key="1">
    <citation type="submission" date="2019-10" db="EMBL/GenBank/DDBJ databases">
        <authorList>
            <person name="Karimi E."/>
        </authorList>
    </citation>
    <scope>NUCLEOTIDE SEQUENCE [LARGE SCALE GENOMIC DNA]</scope>
    <source>
        <strain evidence="2">Aeromonas sp. 8C</strain>
    </source>
</reference>
<evidence type="ECO:0000313" key="2">
    <source>
        <dbReference type="EMBL" id="VXA82647.1"/>
    </source>
</evidence>
<protein>
    <submittedName>
        <fullName evidence="2">Uncharacterized protein</fullName>
    </submittedName>
</protein>
<proteinExistence type="predicted"/>
<accession>A0A653KTA9</accession>
<feature type="region of interest" description="Disordered" evidence="1">
    <location>
        <begin position="79"/>
        <end position="103"/>
    </location>
</feature>
<name>A0A653KTA9_AERVE</name>
<evidence type="ECO:0000256" key="1">
    <source>
        <dbReference type="SAM" id="MobiDB-lite"/>
    </source>
</evidence>
<dbReference type="Proteomes" id="UP000439123">
    <property type="component" value="Unassembled WGS sequence"/>
</dbReference>